<reference evidence="2 3" key="1">
    <citation type="submission" date="2016-10" db="EMBL/GenBank/DDBJ databases">
        <authorList>
            <person name="de Groot N.N."/>
        </authorList>
    </citation>
    <scope>NUCLEOTIDE SEQUENCE [LARGE SCALE GENOMIC DNA]</scope>
    <source>
        <strain evidence="3">P4-7,KCTC 19426,CECT 7604</strain>
    </source>
</reference>
<dbReference type="RefSeq" id="WP_090474852.1">
    <property type="nucleotide sequence ID" value="NZ_LT629710.1"/>
</dbReference>
<dbReference type="AlphaFoldDB" id="A0A1H0JR12"/>
<protein>
    <submittedName>
        <fullName evidence="2">Uncharacterized protein</fullName>
    </submittedName>
</protein>
<feature type="transmembrane region" description="Helical" evidence="1">
    <location>
        <begin position="85"/>
        <end position="106"/>
    </location>
</feature>
<keyword evidence="1" id="KW-0472">Membrane</keyword>
<dbReference type="PROSITE" id="PS51257">
    <property type="entry name" value="PROKAR_LIPOPROTEIN"/>
    <property type="match status" value="1"/>
</dbReference>
<evidence type="ECO:0000313" key="3">
    <source>
        <dbReference type="Proteomes" id="UP000198741"/>
    </source>
</evidence>
<gene>
    <name evidence="2" type="ORF">SAMN04515671_1002</name>
</gene>
<feature type="transmembrane region" description="Helical" evidence="1">
    <location>
        <begin position="12"/>
        <end position="32"/>
    </location>
</feature>
<dbReference type="Proteomes" id="UP000198741">
    <property type="component" value="Chromosome I"/>
</dbReference>
<evidence type="ECO:0000256" key="1">
    <source>
        <dbReference type="SAM" id="Phobius"/>
    </source>
</evidence>
<evidence type="ECO:0000313" key="2">
    <source>
        <dbReference type="EMBL" id="SDO45980.1"/>
    </source>
</evidence>
<accession>A0A1H0JR12</accession>
<sequence>MTAPRTEPMPTGIACGVGFVGAIVGTIIAVACRSTHDPILALIPLGAVTAATSAATTWIGGLAAAWMCWLLDSGFVVGRTAQLTFGPSAGAAALVLVIVAVMAGSAGRLYRRRRQRVSTGRLL</sequence>
<organism evidence="2 3">
    <name type="scientific">Nakamurella panacisegetis</name>
    <dbReference type="NCBI Taxonomy" id="1090615"/>
    <lineage>
        <taxon>Bacteria</taxon>
        <taxon>Bacillati</taxon>
        <taxon>Actinomycetota</taxon>
        <taxon>Actinomycetes</taxon>
        <taxon>Nakamurellales</taxon>
        <taxon>Nakamurellaceae</taxon>
        <taxon>Nakamurella</taxon>
    </lineage>
</organism>
<name>A0A1H0JR12_9ACTN</name>
<feature type="transmembrane region" description="Helical" evidence="1">
    <location>
        <begin position="39"/>
        <end position="65"/>
    </location>
</feature>
<dbReference type="EMBL" id="LT629710">
    <property type="protein sequence ID" value="SDO45980.1"/>
    <property type="molecule type" value="Genomic_DNA"/>
</dbReference>
<keyword evidence="3" id="KW-1185">Reference proteome</keyword>
<proteinExistence type="predicted"/>
<keyword evidence="1" id="KW-1133">Transmembrane helix</keyword>
<keyword evidence="1" id="KW-0812">Transmembrane</keyword>